<gene>
    <name evidence="2" type="ORF">ACHHYP_01986</name>
</gene>
<protein>
    <submittedName>
        <fullName evidence="2">Uncharacterized protein</fullName>
    </submittedName>
</protein>
<name>A0A1V9Z7I2_ACHHY</name>
<dbReference type="Proteomes" id="UP000243579">
    <property type="component" value="Unassembled WGS sequence"/>
</dbReference>
<keyword evidence="3" id="KW-1185">Reference proteome</keyword>
<comment type="caution">
    <text evidence="2">The sequence shown here is derived from an EMBL/GenBank/DDBJ whole genome shotgun (WGS) entry which is preliminary data.</text>
</comment>
<reference evidence="2 3" key="1">
    <citation type="journal article" date="2014" name="Genome Biol. Evol.">
        <title>The secreted proteins of Achlya hypogyna and Thraustotheca clavata identify the ancestral oomycete secretome and reveal gene acquisitions by horizontal gene transfer.</title>
        <authorList>
            <person name="Misner I."/>
            <person name="Blouin N."/>
            <person name="Leonard G."/>
            <person name="Richards T.A."/>
            <person name="Lane C.E."/>
        </authorList>
    </citation>
    <scope>NUCLEOTIDE SEQUENCE [LARGE SCALE GENOMIC DNA]</scope>
    <source>
        <strain evidence="2 3">ATCC 48635</strain>
    </source>
</reference>
<dbReference type="AlphaFoldDB" id="A0A1V9Z7I2"/>
<evidence type="ECO:0000313" key="2">
    <source>
        <dbReference type="EMBL" id="OQR93956.1"/>
    </source>
</evidence>
<sequence>MSRSEADPKEYGGGANDSRRRSLPSRPSVLELAATNKTLRQSQSVQVLRQYSAGRSAVHSAARSTTNSAGRSTISNADDPIDARHRGVPSTHPGVLDAAKRPIVGVAYGKGTRQYVKFSSSEPPAGAPPEPPRCGFCHGNNMIWQLKCAFCGCERVNGAPRMRYVVNMLLSLDPHLTASKLAHKLLTYAQFDATAMQADAAFRQATMVRTRVAMNIMSRSSDALRHHIVRMMFCAWKKLRAEATANEDIMARLIRIKEIQTRARRKAETFRAWLAYAYASKDDRELRLAAALDRRKRQMKQRVWVDWLRFLTSRLRKRCRHMKYTLMSNDQTRTSEELVHLKSVVNEIKGSLVAAIDTAVAVTSQLLPLVDVSLQELTYYRALAPDTVGYALELTCAAHVTDALTVHDLSTVSDVPVPTHDAPFATLTTQTVLTARAAEEAPHSVVLRWLNATISAINETSEHKVLVHMPTLSDVFAHMASPKLVLHLLWHLAPMSRAAYDDLFANECAKDPLLASATHHHAHHVQWKLFFELAREYVHLTHDVASRDHVENGDFAVFFLILLHFFARFGSSPSTTKRLTNELRLSIDSIWAALRPDVFHAYETDFRTRESCRNLLRDLEKVQHAQARLFGLQPGAQAVVENHRARAIAAGMRDLGRRLDGRDALVTSALQQQRLAATVSLDFGRVEFMCPSKDDFHAIEALFAQHVVPLMGLYRAVGVSSGGNTVSEQEFYKLMAEAGVLDRKIMARGYLQVLVQHTTDKHEPTTTERTLAPHEFIEALLRVAHHMSQKLASANASPPNLVTMVTDLVTNRLLPLASELEKQSLTTFKRQLGATDVQAVLRSHDKKLKKVFAFYAVEHRGKRMNLPEFEAWLKDQHLCDATFPFQRAKQLFLSAMHHSDTANEMDLELLFGEFVEAVVAVAVYRNPNPYASLAERLQVFFNDHLPT</sequence>
<dbReference type="EMBL" id="JNBR01000385">
    <property type="protein sequence ID" value="OQR93956.1"/>
    <property type="molecule type" value="Genomic_DNA"/>
</dbReference>
<accession>A0A1V9Z7I2</accession>
<feature type="compositionally biased region" description="Polar residues" evidence="1">
    <location>
        <begin position="62"/>
        <end position="76"/>
    </location>
</feature>
<feature type="region of interest" description="Disordered" evidence="1">
    <location>
        <begin position="1"/>
        <end position="28"/>
    </location>
</feature>
<evidence type="ECO:0000313" key="3">
    <source>
        <dbReference type="Proteomes" id="UP000243579"/>
    </source>
</evidence>
<evidence type="ECO:0000256" key="1">
    <source>
        <dbReference type="SAM" id="MobiDB-lite"/>
    </source>
</evidence>
<organism evidence="2 3">
    <name type="scientific">Achlya hypogyna</name>
    <name type="common">Oomycete</name>
    <name type="synonym">Protoachlya hypogyna</name>
    <dbReference type="NCBI Taxonomy" id="1202772"/>
    <lineage>
        <taxon>Eukaryota</taxon>
        <taxon>Sar</taxon>
        <taxon>Stramenopiles</taxon>
        <taxon>Oomycota</taxon>
        <taxon>Saprolegniomycetes</taxon>
        <taxon>Saprolegniales</taxon>
        <taxon>Achlyaceae</taxon>
        <taxon>Achlya</taxon>
    </lineage>
</organism>
<feature type="region of interest" description="Disordered" evidence="1">
    <location>
        <begin position="53"/>
        <end position="96"/>
    </location>
</feature>
<dbReference type="OrthoDB" id="66717at2759"/>
<proteinExistence type="predicted"/>
<feature type="compositionally biased region" description="Basic and acidic residues" evidence="1">
    <location>
        <begin position="1"/>
        <end position="10"/>
    </location>
</feature>